<protein>
    <recommendedName>
        <fullName evidence="3">histidine kinase</fullName>
        <ecNumber evidence="3">2.7.13.3</ecNumber>
    </recommendedName>
</protein>
<evidence type="ECO:0000256" key="2">
    <source>
        <dbReference type="ARBA" id="ARBA00004370"/>
    </source>
</evidence>
<dbReference type="PROSITE" id="PS50885">
    <property type="entry name" value="HAMP"/>
    <property type="match status" value="1"/>
</dbReference>
<dbReference type="InterPro" id="IPR003660">
    <property type="entry name" value="HAMP_dom"/>
</dbReference>
<dbReference type="InterPro" id="IPR050428">
    <property type="entry name" value="TCS_sensor_his_kinase"/>
</dbReference>
<evidence type="ECO:0000256" key="1">
    <source>
        <dbReference type="ARBA" id="ARBA00000085"/>
    </source>
</evidence>
<keyword evidence="7" id="KW-0418">Kinase</keyword>
<keyword evidence="4" id="KW-0597">Phosphoprotein</keyword>
<organism evidence="13 14">
    <name type="scientific">Arenimonas composti TR7-09 = DSM 18010</name>
    <dbReference type="NCBI Taxonomy" id="1121013"/>
    <lineage>
        <taxon>Bacteria</taxon>
        <taxon>Pseudomonadati</taxon>
        <taxon>Pseudomonadota</taxon>
        <taxon>Gammaproteobacteria</taxon>
        <taxon>Lysobacterales</taxon>
        <taxon>Lysobacteraceae</taxon>
        <taxon>Arenimonas</taxon>
    </lineage>
</organism>
<evidence type="ECO:0000313" key="14">
    <source>
        <dbReference type="Proteomes" id="UP000029391"/>
    </source>
</evidence>
<dbReference type="PANTHER" id="PTHR45436:SF16">
    <property type="entry name" value="HISTIDINE KINASE"/>
    <property type="match status" value="1"/>
</dbReference>
<gene>
    <name evidence="13" type="ORF">P873_11145</name>
</gene>
<dbReference type="SMART" id="SM00387">
    <property type="entry name" value="HATPase_c"/>
    <property type="match status" value="1"/>
</dbReference>
<evidence type="ECO:0000256" key="9">
    <source>
        <dbReference type="ARBA" id="ARBA00023012"/>
    </source>
</evidence>
<dbReference type="GO" id="GO:0000155">
    <property type="term" value="F:phosphorelay sensor kinase activity"/>
    <property type="evidence" value="ECO:0007669"/>
    <property type="project" value="InterPro"/>
</dbReference>
<evidence type="ECO:0000256" key="4">
    <source>
        <dbReference type="ARBA" id="ARBA00022553"/>
    </source>
</evidence>
<dbReference type="SUPFAM" id="SSF55874">
    <property type="entry name" value="ATPase domain of HSP90 chaperone/DNA topoisomerase II/histidine kinase"/>
    <property type="match status" value="1"/>
</dbReference>
<dbReference type="SMART" id="SM00304">
    <property type="entry name" value="HAMP"/>
    <property type="match status" value="1"/>
</dbReference>
<evidence type="ECO:0000256" key="3">
    <source>
        <dbReference type="ARBA" id="ARBA00012438"/>
    </source>
</evidence>
<evidence type="ECO:0000256" key="7">
    <source>
        <dbReference type="ARBA" id="ARBA00022777"/>
    </source>
</evidence>
<feature type="domain" description="Histidine kinase" evidence="11">
    <location>
        <begin position="223"/>
        <end position="425"/>
    </location>
</feature>
<dbReference type="EMBL" id="AWXU01000037">
    <property type="protein sequence ID" value="KFN49322.1"/>
    <property type="molecule type" value="Genomic_DNA"/>
</dbReference>
<comment type="caution">
    <text evidence="13">The sequence shown here is derived from an EMBL/GenBank/DDBJ whole genome shotgun (WGS) entry which is preliminary data.</text>
</comment>
<dbReference type="InterPro" id="IPR036890">
    <property type="entry name" value="HATPase_C_sf"/>
</dbReference>
<dbReference type="RefSeq" id="WP_026816905.1">
    <property type="nucleotide sequence ID" value="NZ_AUFF01000003.1"/>
</dbReference>
<dbReference type="Gene3D" id="3.30.565.10">
    <property type="entry name" value="Histidine kinase-like ATPase, C-terminal domain"/>
    <property type="match status" value="1"/>
</dbReference>
<dbReference type="Proteomes" id="UP000029391">
    <property type="component" value="Unassembled WGS sequence"/>
</dbReference>
<dbReference type="InterPro" id="IPR004358">
    <property type="entry name" value="Sig_transdc_His_kin-like_C"/>
</dbReference>
<feature type="domain" description="HAMP" evidence="12">
    <location>
        <begin position="162"/>
        <end position="215"/>
    </location>
</feature>
<dbReference type="CDD" id="cd00075">
    <property type="entry name" value="HATPase"/>
    <property type="match status" value="1"/>
</dbReference>
<keyword evidence="8" id="KW-1133">Transmembrane helix</keyword>
<dbReference type="InterPro" id="IPR005467">
    <property type="entry name" value="His_kinase_dom"/>
</dbReference>
<dbReference type="InterPro" id="IPR003594">
    <property type="entry name" value="HATPase_dom"/>
</dbReference>
<dbReference type="STRING" id="1121013.GCA_000426365_01637"/>
<keyword evidence="9" id="KW-0902">Two-component regulatory system</keyword>
<dbReference type="Gene3D" id="6.10.340.10">
    <property type="match status" value="1"/>
</dbReference>
<keyword evidence="5" id="KW-0808">Transferase</keyword>
<reference evidence="13 14" key="1">
    <citation type="submission" date="2013-09" db="EMBL/GenBank/DDBJ databases">
        <title>Genome sequencing of Arenimonas composti.</title>
        <authorList>
            <person name="Chen F."/>
            <person name="Wang G."/>
        </authorList>
    </citation>
    <scope>NUCLEOTIDE SEQUENCE [LARGE SCALE GENOMIC DNA]</scope>
    <source>
        <strain evidence="13 14">TR7-09</strain>
    </source>
</reference>
<evidence type="ECO:0000256" key="10">
    <source>
        <dbReference type="ARBA" id="ARBA00023136"/>
    </source>
</evidence>
<comment type="catalytic activity">
    <reaction evidence="1">
        <text>ATP + protein L-histidine = ADP + protein N-phospho-L-histidine.</text>
        <dbReference type="EC" id="2.7.13.3"/>
    </reaction>
</comment>
<dbReference type="PRINTS" id="PR00344">
    <property type="entry name" value="BCTRLSENSOR"/>
</dbReference>
<dbReference type="Pfam" id="PF02518">
    <property type="entry name" value="HATPase_c"/>
    <property type="match status" value="1"/>
</dbReference>
<dbReference type="PROSITE" id="PS50109">
    <property type="entry name" value="HIS_KIN"/>
    <property type="match status" value="1"/>
</dbReference>
<dbReference type="GO" id="GO:0005886">
    <property type="term" value="C:plasma membrane"/>
    <property type="evidence" value="ECO:0007669"/>
    <property type="project" value="TreeGrafter"/>
</dbReference>
<evidence type="ECO:0000256" key="8">
    <source>
        <dbReference type="ARBA" id="ARBA00022989"/>
    </source>
</evidence>
<evidence type="ECO:0000256" key="6">
    <source>
        <dbReference type="ARBA" id="ARBA00022692"/>
    </source>
</evidence>
<dbReference type="Pfam" id="PF00672">
    <property type="entry name" value="HAMP"/>
    <property type="match status" value="1"/>
</dbReference>
<sequence>MRYRRRLRSRIILSFLLLGFGLTTLFAFATMVLRERVEDDLIGEALVQNLEDYSSGFYRDPENALFAFEKIRGYTFSQRRFGNVPFNWRDLPDGVHEISETDERGRPRTYKLAVKKDADYWFFLSYDIAQERATQQQLTYALFGAVVAFSFLSLVVGVWSSARVISPVTDLARRVETLAGSDRPTPLAAHFAEDEVGQLAAALDDYAERMTKLVKRDREFNSDVSHELRTPLAVIRGATELMLANPDLPEKMRQRLLRIDRAAQQCTDLTTALLMLSRNERGTGHTHLLKLAQQLADAARTQLGGKPVQVRVEGDAEATAEAPEAVLAVALGNLIGNACKYTAEGHVRILVAADHVRIEDTGPGLSAEDAARLFERGYRGSGAGGTVGGGIGLSIVRRLCELYGWEVSIAPGAERGAVATLRFAF</sequence>
<dbReference type="eggNOG" id="COG0642">
    <property type="taxonomic scope" value="Bacteria"/>
</dbReference>
<evidence type="ECO:0000259" key="12">
    <source>
        <dbReference type="PROSITE" id="PS50885"/>
    </source>
</evidence>
<keyword evidence="10" id="KW-0472">Membrane</keyword>
<evidence type="ECO:0000259" key="11">
    <source>
        <dbReference type="PROSITE" id="PS50109"/>
    </source>
</evidence>
<dbReference type="InterPro" id="IPR036097">
    <property type="entry name" value="HisK_dim/P_sf"/>
</dbReference>
<dbReference type="Pfam" id="PF00512">
    <property type="entry name" value="HisKA"/>
    <property type="match status" value="1"/>
</dbReference>
<dbReference type="PANTHER" id="PTHR45436">
    <property type="entry name" value="SENSOR HISTIDINE KINASE YKOH"/>
    <property type="match status" value="1"/>
</dbReference>
<dbReference type="InterPro" id="IPR003661">
    <property type="entry name" value="HisK_dim/P_dom"/>
</dbReference>
<keyword evidence="14" id="KW-1185">Reference proteome</keyword>
<proteinExistence type="predicted"/>
<dbReference type="AlphaFoldDB" id="A0A091BCR5"/>
<name>A0A091BCR5_9GAMM</name>
<accession>A0A091BCR5</accession>
<dbReference type="EC" id="2.7.13.3" evidence="3"/>
<dbReference type="Gene3D" id="1.10.287.130">
    <property type="match status" value="1"/>
</dbReference>
<comment type="subcellular location">
    <subcellularLocation>
        <location evidence="2">Membrane</location>
    </subcellularLocation>
</comment>
<dbReference type="CDD" id="cd00082">
    <property type="entry name" value="HisKA"/>
    <property type="match status" value="1"/>
</dbReference>
<evidence type="ECO:0000313" key="13">
    <source>
        <dbReference type="EMBL" id="KFN49322.1"/>
    </source>
</evidence>
<dbReference type="SMART" id="SM00388">
    <property type="entry name" value="HisKA"/>
    <property type="match status" value="1"/>
</dbReference>
<evidence type="ECO:0000256" key="5">
    <source>
        <dbReference type="ARBA" id="ARBA00022679"/>
    </source>
</evidence>
<dbReference type="SUPFAM" id="SSF47384">
    <property type="entry name" value="Homodimeric domain of signal transducing histidine kinase"/>
    <property type="match status" value="1"/>
</dbReference>
<keyword evidence="6" id="KW-0812">Transmembrane</keyword>